<dbReference type="Proteomes" id="UP001597402">
    <property type="component" value="Unassembled WGS sequence"/>
</dbReference>
<keyword evidence="1" id="KW-0812">Transmembrane</keyword>
<evidence type="ECO:0000256" key="1">
    <source>
        <dbReference type="SAM" id="Phobius"/>
    </source>
</evidence>
<keyword evidence="1" id="KW-0472">Membrane</keyword>
<proteinExistence type="predicted"/>
<organism evidence="2 3">
    <name type="scientific">Blastococcus deserti</name>
    <dbReference type="NCBI Taxonomy" id="2259033"/>
    <lineage>
        <taxon>Bacteria</taxon>
        <taxon>Bacillati</taxon>
        <taxon>Actinomycetota</taxon>
        <taxon>Actinomycetes</taxon>
        <taxon>Geodermatophilales</taxon>
        <taxon>Geodermatophilaceae</taxon>
        <taxon>Blastococcus</taxon>
    </lineage>
</organism>
<accession>A0ABW4XHN2</accession>
<reference evidence="3" key="1">
    <citation type="journal article" date="2019" name="Int. J. Syst. Evol. Microbiol.">
        <title>The Global Catalogue of Microorganisms (GCM) 10K type strain sequencing project: providing services to taxonomists for standard genome sequencing and annotation.</title>
        <authorList>
            <consortium name="The Broad Institute Genomics Platform"/>
            <consortium name="The Broad Institute Genome Sequencing Center for Infectious Disease"/>
            <person name="Wu L."/>
            <person name="Ma J."/>
        </authorList>
    </citation>
    <scope>NUCLEOTIDE SEQUENCE [LARGE SCALE GENOMIC DNA]</scope>
    <source>
        <strain evidence="3">JCM 3338</strain>
    </source>
</reference>
<protein>
    <submittedName>
        <fullName evidence="2">Uncharacterized protein</fullName>
    </submittedName>
</protein>
<sequence length="166" mass="16792">MTYEPYPTNVQSAPRGGFIGFLTTIPGILTAAAAVITALSGGLFLVQDGTAPSGGAATNITVEAHPAPDSSTPEDASAIDAGNASAELDGAAVDDSTATLIDECAAGYVDACQTLLDVLVDECYYGVGLSCDILYWATPVGSAYEEYGATCGGRFGWEYAGACGQL</sequence>
<feature type="transmembrane region" description="Helical" evidence="1">
    <location>
        <begin position="20"/>
        <end position="46"/>
    </location>
</feature>
<gene>
    <name evidence="2" type="ORF">ACFSHS_22260</name>
</gene>
<evidence type="ECO:0000313" key="2">
    <source>
        <dbReference type="EMBL" id="MFD2094300.1"/>
    </source>
</evidence>
<keyword evidence="1" id="KW-1133">Transmembrane helix</keyword>
<keyword evidence="3" id="KW-1185">Reference proteome</keyword>
<comment type="caution">
    <text evidence="2">The sequence shown here is derived from an EMBL/GenBank/DDBJ whole genome shotgun (WGS) entry which is preliminary data.</text>
</comment>
<dbReference type="EMBL" id="JBHUHP010000030">
    <property type="protein sequence ID" value="MFD2094300.1"/>
    <property type="molecule type" value="Genomic_DNA"/>
</dbReference>
<evidence type="ECO:0000313" key="3">
    <source>
        <dbReference type="Proteomes" id="UP001597402"/>
    </source>
</evidence>
<dbReference type="RefSeq" id="WP_376881013.1">
    <property type="nucleotide sequence ID" value="NZ_JBHUHP010000030.1"/>
</dbReference>
<name>A0ABW4XHN2_9ACTN</name>